<evidence type="ECO:0008006" key="4">
    <source>
        <dbReference type="Google" id="ProtNLM"/>
    </source>
</evidence>
<keyword evidence="1" id="KW-0472">Membrane</keyword>
<dbReference type="AlphaFoldDB" id="A0A1F6CCG1"/>
<proteinExistence type="predicted"/>
<sequence>MTHRLERPFLTLLALLPLLALAHGITGDVPPFLALLLAFLALFLTPGWLLLRRLPALGPLGLVEALPIAFALGLALFAAEATLAFALGLSYAHLCDLSAGVSLGLACWPVPAAARLRRTWRREWLILLAGVSLALLACHLGGYHPSGSDTWYHIAKLRRMAGMERIAETDVLFRGTPVSPSYGYNAWHLATAALARLSSADAFAAWFCVIPLLVVLQVAAYYAFARALFENDALAFCAAFVFVVFLLLDAQGMSWAAAPVPFFVAYHLLFFPALTLALRAMGDRGPGLRLAAGFVGGSAFAVHAFAPFYVLFAVGGLALMTSILRRMEDRAVRSLLLVCLCTAAFALPYGLFRSSAYRPVGTYYLAAEADKVLRLTEDLYAVHPRYLRRMPVRIAGFLLFPLALAALKRRRWALYAASGMALPPLIMFNPLLVPPIAERASLTFVSRMLVLFPAVEICAATAFCTILPAAVAWWKRSPRRRWGALLGVAALALLLGAGASWVPEWAKMHRGMATAGFAWGAGLLIAAAVILTARAAASRGWPRGNPFRHPPAPGLSMGLSVALTALVCAVALPPLVRDYTDPQRHLTFGQAVRPGGAMGFLKALPGPAVILADASLSPKIPALTGHYVVATAYSHDPVPDWAERQALTRAVLSAEGPWEEAVAGLRRYGVSYVLAVAGNLPEGPRLDAHPEILRRCYEGEGVIIWRLL</sequence>
<feature type="transmembrane region" description="Helical" evidence="1">
    <location>
        <begin position="63"/>
        <end position="85"/>
    </location>
</feature>
<keyword evidence="1" id="KW-1133">Transmembrane helix</keyword>
<dbReference type="Proteomes" id="UP000178606">
    <property type="component" value="Unassembled WGS sequence"/>
</dbReference>
<feature type="transmembrane region" description="Helical" evidence="1">
    <location>
        <begin position="482"/>
        <end position="502"/>
    </location>
</feature>
<feature type="transmembrane region" description="Helical" evidence="1">
    <location>
        <begin position="331"/>
        <end position="352"/>
    </location>
</feature>
<feature type="transmembrane region" description="Helical" evidence="1">
    <location>
        <begin position="124"/>
        <end position="143"/>
    </location>
</feature>
<accession>A0A1F6CCG1</accession>
<feature type="transmembrane region" description="Helical" evidence="1">
    <location>
        <begin position="449"/>
        <end position="470"/>
    </location>
</feature>
<protein>
    <recommendedName>
        <fullName evidence="4">Glycosyltransferase RgtA/B/C/D-like domain-containing protein</fullName>
    </recommendedName>
</protein>
<gene>
    <name evidence="2" type="ORF">A3F84_00280</name>
</gene>
<feature type="transmembrane region" description="Helical" evidence="1">
    <location>
        <begin position="557"/>
        <end position="576"/>
    </location>
</feature>
<reference evidence="2 3" key="1">
    <citation type="journal article" date="2016" name="Nat. Commun.">
        <title>Thousands of microbial genomes shed light on interconnected biogeochemical processes in an aquifer system.</title>
        <authorList>
            <person name="Anantharaman K."/>
            <person name="Brown C.T."/>
            <person name="Hug L.A."/>
            <person name="Sharon I."/>
            <person name="Castelle C.J."/>
            <person name="Probst A.J."/>
            <person name="Thomas B.C."/>
            <person name="Singh A."/>
            <person name="Wilkins M.J."/>
            <person name="Karaoz U."/>
            <person name="Brodie E.L."/>
            <person name="Williams K.H."/>
            <person name="Hubbard S.S."/>
            <person name="Banfield J.F."/>
        </authorList>
    </citation>
    <scope>NUCLEOTIDE SEQUENCE [LARGE SCALE GENOMIC DNA]</scope>
    <source>
        <strain evidence="3">RIFCSPLOWO2_12_FULL_64_10</strain>
    </source>
</reference>
<evidence type="ECO:0000313" key="3">
    <source>
        <dbReference type="Proteomes" id="UP000178606"/>
    </source>
</evidence>
<feature type="transmembrane region" description="Helical" evidence="1">
    <location>
        <begin position="32"/>
        <end position="51"/>
    </location>
</feature>
<feature type="transmembrane region" description="Helical" evidence="1">
    <location>
        <begin position="390"/>
        <end position="407"/>
    </location>
</feature>
<dbReference type="EMBL" id="MFKF01000282">
    <property type="protein sequence ID" value="OGG46859.1"/>
    <property type="molecule type" value="Genomic_DNA"/>
</dbReference>
<evidence type="ECO:0000313" key="2">
    <source>
        <dbReference type="EMBL" id="OGG46859.1"/>
    </source>
</evidence>
<feature type="transmembrane region" description="Helical" evidence="1">
    <location>
        <begin position="203"/>
        <end position="224"/>
    </location>
</feature>
<name>A0A1F6CCG1_HANXR</name>
<feature type="transmembrane region" description="Helical" evidence="1">
    <location>
        <begin position="91"/>
        <end position="112"/>
    </location>
</feature>
<feature type="transmembrane region" description="Helical" evidence="1">
    <location>
        <begin position="413"/>
        <end position="437"/>
    </location>
</feature>
<feature type="transmembrane region" description="Helical" evidence="1">
    <location>
        <begin position="514"/>
        <end position="537"/>
    </location>
</feature>
<keyword evidence="1" id="KW-0812">Transmembrane</keyword>
<evidence type="ECO:0000256" key="1">
    <source>
        <dbReference type="SAM" id="Phobius"/>
    </source>
</evidence>
<organism evidence="2 3">
    <name type="scientific">Handelsmanbacteria sp. (strain RIFCSPLOWO2_12_FULL_64_10)</name>
    <dbReference type="NCBI Taxonomy" id="1817868"/>
    <lineage>
        <taxon>Bacteria</taxon>
        <taxon>Candidatus Handelsmaniibacteriota</taxon>
    </lineage>
</organism>
<feature type="transmembrane region" description="Helical" evidence="1">
    <location>
        <begin position="290"/>
        <end position="319"/>
    </location>
</feature>
<feature type="transmembrane region" description="Helical" evidence="1">
    <location>
        <begin position="231"/>
        <end position="248"/>
    </location>
</feature>
<comment type="caution">
    <text evidence="2">The sequence shown here is derived from an EMBL/GenBank/DDBJ whole genome shotgun (WGS) entry which is preliminary data.</text>
</comment>